<comment type="subcellular location">
    <subcellularLocation>
        <location evidence="1">Cell membrane</location>
        <topology evidence="1">Lipid-anchor</topology>
    </subcellularLocation>
</comment>
<keyword evidence="4" id="KW-0472">Membrane</keyword>
<dbReference type="PROSITE" id="PS51257">
    <property type="entry name" value="PROKAR_LIPOPROTEIN"/>
    <property type="match status" value="1"/>
</dbReference>
<evidence type="ECO:0000313" key="8">
    <source>
        <dbReference type="Proteomes" id="UP000193564"/>
    </source>
</evidence>
<evidence type="ECO:0008006" key="9">
    <source>
        <dbReference type="Google" id="ProtNLM"/>
    </source>
</evidence>
<evidence type="ECO:0000256" key="6">
    <source>
        <dbReference type="ARBA" id="ARBA00023288"/>
    </source>
</evidence>
<protein>
    <recommendedName>
        <fullName evidence="9">Lipoprotein LppA</fullName>
    </recommendedName>
</protein>
<dbReference type="EMBL" id="LQOS01000066">
    <property type="protein sequence ID" value="ORV36051.1"/>
    <property type="molecule type" value="Genomic_DNA"/>
</dbReference>
<dbReference type="GO" id="GO:0005886">
    <property type="term" value="C:plasma membrane"/>
    <property type="evidence" value="ECO:0007669"/>
    <property type="project" value="UniProtKB-SubCell"/>
</dbReference>
<comment type="caution">
    <text evidence="7">The sequence shown here is derived from an EMBL/GenBank/DDBJ whole genome shotgun (WGS) entry which is preliminary data.</text>
</comment>
<reference evidence="7 8" key="1">
    <citation type="submission" date="2016-01" db="EMBL/GenBank/DDBJ databases">
        <title>The new phylogeny of the genus Mycobacterium.</title>
        <authorList>
            <person name="Tarcisio F."/>
            <person name="Conor M."/>
            <person name="Antonella G."/>
            <person name="Elisabetta G."/>
            <person name="Giulia F.S."/>
            <person name="Sara T."/>
            <person name="Anna F."/>
            <person name="Clotilde B."/>
            <person name="Roberto B."/>
            <person name="Veronica D.S."/>
            <person name="Fabio R."/>
            <person name="Monica P."/>
            <person name="Olivier J."/>
            <person name="Enrico T."/>
            <person name="Nicola S."/>
        </authorList>
    </citation>
    <scope>NUCLEOTIDE SEQUENCE [LARGE SCALE GENOMIC DNA]</scope>
    <source>
        <strain evidence="7 8">DSM 44339</strain>
    </source>
</reference>
<evidence type="ECO:0000313" key="7">
    <source>
        <dbReference type="EMBL" id="ORV36051.1"/>
    </source>
</evidence>
<proteinExistence type="predicted"/>
<evidence type="ECO:0000256" key="4">
    <source>
        <dbReference type="ARBA" id="ARBA00023136"/>
    </source>
</evidence>
<keyword evidence="5" id="KW-0564">Palmitate</keyword>
<evidence type="ECO:0000256" key="3">
    <source>
        <dbReference type="ARBA" id="ARBA00022729"/>
    </source>
</evidence>
<dbReference type="InterPro" id="IPR032018">
    <property type="entry name" value="LppA/LppB/LprP"/>
</dbReference>
<evidence type="ECO:0000256" key="5">
    <source>
        <dbReference type="ARBA" id="ARBA00023139"/>
    </source>
</evidence>
<dbReference type="OrthoDB" id="4619512at2"/>
<dbReference type="Proteomes" id="UP000193564">
    <property type="component" value="Unassembled WGS sequence"/>
</dbReference>
<name>A0A1X1SXZ9_9MYCO</name>
<dbReference type="Pfam" id="PF16708">
    <property type="entry name" value="LppA"/>
    <property type="match status" value="1"/>
</dbReference>
<organism evidence="7 8">
    <name type="scientific">Mycolicibacterium doricum</name>
    <dbReference type="NCBI Taxonomy" id="126673"/>
    <lineage>
        <taxon>Bacteria</taxon>
        <taxon>Bacillati</taxon>
        <taxon>Actinomycetota</taxon>
        <taxon>Actinomycetes</taxon>
        <taxon>Mycobacteriales</taxon>
        <taxon>Mycobacteriaceae</taxon>
        <taxon>Mycolicibacterium</taxon>
    </lineage>
</organism>
<keyword evidence="8" id="KW-1185">Reference proteome</keyword>
<gene>
    <name evidence="7" type="ORF">AWC01_17560</name>
</gene>
<dbReference type="AlphaFoldDB" id="A0A1X1SXZ9"/>
<keyword evidence="3" id="KW-0732">Signal</keyword>
<evidence type="ECO:0000256" key="2">
    <source>
        <dbReference type="ARBA" id="ARBA00022475"/>
    </source>
</evidence>
<keyword evidence="2" id="KW-1003">Cell membrane</keyword>
<keyword evidence="6" id="KW-0449">Lipoprotein</keyword>
<evidence type="ECO:0000256" key="1">
    <source>
        <dbReference type="ARBA" id="ARBA00004193"/>
    </source>
</evidence>
<dbReference type="RefSeq" id="WP_085192641.1">
    <property type="nucleotide sequence ID" value="NZ_AP022605.1"/>
</dbReference>
<sequence>MTDRHHNRARTRIAAFALAISVTLIGGCTMFDKAKDTIDDLNGPYQPEPLSDEQKIQLIDSMRDKGSFEDARQRLNDTSRVIGERVVAAIPGQTWRFTDDPNVRRVKEQGLSCDKLTGDIALRPLSYTVEFGRTFTAQEFPVAADIVRQEAAQYGATGDSSLFDEPSKRDFNLQGNGYEFDLGQINNATLNIKGDCFLRQRVLDLPPGELPPKPPILPTTPTPTP</sequence>
<accession>A0A1X1SXZ9</accession>
<dbReference type="Gene3D" id="3.30.2030.20">
    <property type="match status" value="1"/>
</dbReference>
<dbReference type="STRING" id="126673.AWC01_17560"/>